<dbReference type="Proteomes" id="UP001595444">
    <property type="component" value="Unassembled WGS sequence"/>
</dbReference>
<reference evidence="3" key="1">
    <citation type="journal article" date="2019" name="Int. J. Syst. Evol. Microbiol.">
        <title>The Global Catalogue of Microorganisms (GCM) 10K type strain sequencing project: providing services to taxonomists for standard genome sequencing and annotation.</title>
        <authorList>
            <consortium name="The Broad Institute Genomics Platform"/>
            <consortium name="The Broad Institute Genome Sequencing Center for Infectious Disease"/>
            <person name="Wu L."/>
            <person name="Ma J."/>
        </authorList>
    </citation>
    <scope>NUCLEOTIDE SEQUENCE [LARGE SCALE GENOMIC DNA]</scope>
    <source>
        <strain evidence="3">KCTC 62164</strain>
    </source>
</reference>
<sequence>MKQQPQNTAFSARVCHFLVPILCLICASVPFGVLHAQQDDSLDLLFTIRGIHVDVTANKASAARDEALQEAETKAYDTLLKKITQPEGRAKLPDLTIAEKQALVSGIEVREEQSSSRRYIATLDVRFEPTVFSSFLAKYNVPHVVGTGNGVLVMHSHKSGLEEYLWEPNDAMKAARGTVDWHNRIRNYVFSKGLIKERLMVTYGEVSKGFLDSALTLALDYGVQSALLIDSEWKPVAGGGGTLIYTYNSSESMQQHEAMQTIQSEIGEEDAIARMYDSVLDSNDTLWRKQLLVDTNNQGIMETYVTTSDLQAIAKIEKCLSQVTLITDVRVLSISVPLSKFSFSYTGNDDQLALALQYAGLVLDDYGTQKMLSLKKTQGIK</sequence>
<keyword evidence="3" id="KW-1185">Reference proteome</keyword>
<comment type="caution">
    <text evidence="2">The sequence shown here is derived from an EMBL/GenBank/DDBJ whole genome shotgun (WGS) entry which is preliminary data.</text>
</comment>
<dbReference type="EMBL" id="JBHRSL010000002">
    <property type="protein sequence ID" value="MFC3050984.1"/>
    <property type="molecule type" value="Genomic_DNA"/>
</dbReference>
<evidence type="ECO:0000256" key="1">
    <source>
        <dbReference type="SAM" id="SignalP"/>
    </source>
</evidence>
<evidence type="ECO:0000313" key="2">
    <source>
        <dbReference type="EMBL" id="MFC3050984.1"/>
    </source>
</evidence>
<gene>
    <name evidence="2" type="ORF">ACFOKA_03590</name>
</gene>
<name>A0ABV7D237_9PROT</name>
<proteinExistence type="predicted"/>
<dbReference type="RefSeq" id="WP_194212233.1">
    <property type="nucleotide sequence ID" value="NZ_CP061205.1"/>
</dbReference>
<keyword evidence="1" id="KW-0732">Signal</keyword>
<protein>
    <submittedName>
        <fullName evidence="2">DUF2066 domain-containing protein</fullName>
    </submittedName>
</protein>
<feature type="signal peptide" evidence="1">
    <location>
        <begin position="1"/>
        <end position="36"/>
    </location>
</feature>
<dbReference type="Pfam" id="PF09839">
    <property type="entry name" value="DUF2066"/>
    <property type="match status" value="1"/>
</dbReference>
<feature type="chain" id="PRO_5045730366" evidence="1">
    <location>
        <begin position="37"/>
        <end position="381"/>
    </location>
</feature>
<organism evidence="2 3">
    <name type="scientific">Kordiimonas pumila</name>
    <dbReference type="NCBI Taxonomy" id="2161677"/>
    <lineage>
        <taxon>Bacteria</taxon>
        <taxon>Pseudomonadati</taxon>
        <taxon>Pseudomonadota</taxon>
        <taxon>Alphaproteobacteria</taxon>
        <taxon>Kordiimonadales</taxon>
        <taxon>Kordiimonadaceae</taxon>
        <taxon>Kordiimonas</taxon>
    </lineage>
</organism>
<evidence type="ECO:0000313" key="3">
    <source>
        <dbReference type="Proteomes" id="UP001595444"/>
    </source>
</evidence>
<accession>A0ABV7D237</accession>
<dbReference type="InterPro" id="IPR018642">
    <property type="entry name" value="DUF2066"/>
</dbReference>